<evidence type="ECO:0000313" key="2">
    <source>
        <dbReference type="EMBL" id="PJE34306.1"/>
    </source>
</evidence>
<dbReference type="PROSITE" id="PS50006">
    <property type="entry name" value="FHA_DOMAIN"/>
    <property type="match status" value="1"/>
</dbReference>
<dbReference type="OrthoDB" id="54411at2"/>
<evidence type="ECO:0000259" key="1">
    <source>
        <dbReference type="PROSITE" id="PS50006"/>
    </source>
</evidence>
<feature type="domain" description="FHA" evidence="1">
    <location>
        <begin position="201"/>
        <end position="245"/>
    </location>
</feature>
<dbReference type="SUPFAM" id="SSF49879">
    <property type="entry name" value="SMAD/FHA domain"/>
    <property type="match status" value="1"/>
</dbReference>
<proteinExistence type="predicted"/>
<accession>A0A2M8IUV5</accession>
<sequence length="288" mass="30449">MRVVGAAVIADVSGSTPLYESQGAQRAVQEIRWKIDQLRTLAGQSGGDFIHSKGDDILVHFPEAGNAVAAVKTMVAGRADDLLRVHAGVSWGEMLRVPDDLYGSPVNMAARLAALAKPREALVYGTCFDQLDAAARADLRRVDVLQLKGAADMRSVHSYVAGDPSARTETFFSRLGSQAPAAGVTLSHGETAIDLLEGSELTLGRSAESAMVIAAPWVSRRHATVSVANGLVELRDHSTFGTYLTLAPGTETILRRSAVTLSGQGLFSLGAPRQQSEAAVVAFTLARK</sequence>
<comment type="caution">
    <text evidence="2">The sequence shown here is derived from an EMBL/GenBank/DDBJ whole genome shotgun (WGS) entry which is preliminary data.</text>
</comment>
<dbReference type="CDD" id="cd00060">
    <property type="entry name" value="FHA"/>
    <property type="match status" value="1"/>
</dbReference>
<dbReference type="InterPro" id="IPR029787">
    <property type="entry name" value="Nucleotide_cyclase"/>
</dbReference>
<dbReference type="SUPFAM" id="SSF55073">
    <property type="entry name" value="Nucleotide cyclase"/>
    <property type="match status" value="1"/>
</dbReference>
<dbReference type="Proteomes" id="UP000231553">
    <property type="component" value="Unassembled WGS sequence"/>
</dbReference>
<dbReference type="Gene3D" id="3.30.70.1230">
    <property type="entry name" value="Nucleotide cyclase"/>
    <property type="match status" value="1"/>
</dbReference>
<dbReference type="InterPro" id="IPR008984">
    <property type="entry name" value="SMAD_FHA_dom_sf"/>
</dbReference>
<dbReference type="Pfam" id="PF00498">
    <property type="entry name" value="FHA"/>
    <property type="match status" value="1"/>
</dbReference>
<dbReference type="SMART" id="SM00240">
    <property type="entry name" value="FHA"/>
    <property type="match status" value="1"/>
</dbReference>
<dbReference type="Gene3D" id="2.60.200.20">
    <property type="match status" value="1"/>
</dbReference>
<name>A0A2M8IUV5_9RHOB</name>
<gene>
    <name evidence="2" type="ORF">CVM52_22975</name>
</gene>
<organism evidence="2 3">
    <name type="scientific">Pseudooceanicola lipolyticus</name>
    <dbReference type="NCBI Taxonomy" id="2029104"/>
    <lineage>
        <taxon>Bacteria</taxon>
        <taxon>Pseudomonadati</taxon>
        <taxon>Pseudomonadota</taxon>
        <taxon>Alphaproteobacteria</taxon>
        <taxon>Rhodobacterales</taxon>
        <taxon>Paracoccaceae</taxon>
        <taxon>Pseudooceanicola</taxon>
    </lineage>
</organism>
<dbReference type="AlphaFoldDB" id="A0A2M8IUV5"/>
<reference evidence="2 3" key="1">
    <citation type="journal article" date="2018" name="Int. J. Syst. Evol. Microbiol.">
        <title>Pseudooceanicola lipolyticus sp. nov., a marine alphaproteobacterium, reclassification of Oceanicola flagellatus as Pseudooceanicola flagellatus comb. nov. and emended description of the genus Pseudooceanicola.</title>
        <authorList>
            <person name="Huang M.-M."/>
            <person name="Guo L.-L."/>
            <person name="Wu Y.-H."/>
            <person name="Lai Q.-L."/>
            <person name="Shao Z.-Z."/>
            <person name="Wang C.-S."/>
            <person name="Wu M."/>
            <person name="Xu X.-W."/>
        </authorList>
    </citation>
    <scope>NUCLEOTIDE SEQUENCE [LARGE SCALE GENOMIC DNA]</scope>
    <source>
        <strain evidence="2 3">157</strain>
    </source>
</reference>
<protein>
    <recommendedName>
        <fullName evidence="1">FHA domain-containing protein</fullName>
    </recommendedName>
</protein>
<keyword evidence="3" id="KW-1185">Reference proteome</keyword>
<dbReference type="InterPro" id="IPR000253">
    <property type="entry name" value="FHA_dom"/>
</dbReference>
<dbReference type="EMBL" id="PGTB01000202">
    <property type="protein sequence ID" value="PJE34306.1"/>
    <property type="molecule type" value="Genomic_DNA"/>
</dbReference>
<evidence type="ECO:0000313" key="3">
    <source>
        <dbReference type="Proteomes" id="UP000231553"/>
    </source>
</evidence>
<dbReference type="RefSeq" id="WP_100164685.1">
    <property type="nucleotide sequence ID" value="NZ_PGTB01000202.1"/>
</dbReference>